<keyword evidence="9" id="KW-1185">Reference proteome</keyword>
<dbReference type="EC" id="4.1.2.4" evidence="3 7"/>
<dbReference type="CDD" id="cd00959">
    <property type="entry name" value="DeoC"/>
    <property type="match status" value="1"/>
</dbReference>
<evidence type="ECO:0000256" key="3">
    <source>
        <dbReference type="ARBA" id="ARBA00012515"/>
    </source>
</evidence>
<gene>
    <name evidence="8" type="ORF">ALO75_100182</name>
</gene>
<dbReference type="InterPro" id="IPR011343">
    <property type="entry name" value="DeoC"/>
</dbReference>
<dbReference type="Pfam" id="PF01791">
    <property type="entry name" value="DeoC"/>
    <property type="match status" value="1"/>
</dbReference>
<dbReference type="PANTHER" id="PTHR10889:SF3">
    <property type="entry name" value="DEOXYRIBOSE-PHOSPHATE ALDOLASE"/>
    <property type="match status" value="1"/>
</dbReference>
<dbReference type="AlphaFoldDB" id="A0A0P9N5I2"/>
<dbReference type="GO" id="GO:0005737">
    <property type="term" value="C:cytoplasm"/>
    <property type="evidence" value="ECO:0007669"/>
    <property type="project" value="InterPro"/>
</dbReference>
<evidence type="ECO:0000256" key="5">
    <source>
        <dbReference type="ARBA" id="ARBA00023270"/>
    </source>
</evidence>
<keyword evidence="4" id="KW-0456">Lyase</keyword>
<comment type="similarity">
    <text evidence="2">Belongs to the DeoC/FbaB aldolase family. DeoC type 2 subfamily.</text>
</comment>
<organism evidence="8 9">
    <name type="scientific">Pseudomonas syringae pv. coryli</name>
    <dbReference type="NCBI Taxonomy" id="317659"/>
    <lineage>
        <taxon>Bacteria</taxon>
        <taxon>Pseudomonadati</taxon>
        <taxon>Pseudomonadota</taxon>
        <taxon>Gammaproteobacteria</taxon>
        <taxon>Pseudomonadales</taxon>
        <taxon>Pseudomonadaceae</taxon>
        <taxon>Pseudomonas</taxon>
    </lineage>
</organism>
<dbReference type="NCBIfam" id="TIGR00126">
    <property type="entry name" value="deoC"/>
    <property type="match status" value="1"/>
</dbReference>
<dbReference type="Proteomes" id="UP000051335">
    <property type="component" value="Unassembled WGS sequence"/>
</dbReference>
<keyword evidence="5" id="KW-0704">Schiff base</keyword>
<evidence type="ECO:0000313" key="9">
    <source>
        <dbReference type="Proteomes" id="UP000051335"/>
    </source>
</evidence>
<evidence type="ECO:0000256" key="2">
    <source>
        <dbReference type="ARBA" id="ARBA00009473"/>
    </source>
</evidence>
<name>A0A0P9N5I2_9PSED</name>
<accession>A0A0P9N5I2</accession>
<dbReference type="SUPFAM" id="SSF51569">
    <property type="entry name" value="Aldolase"/>
    <property type="match status" value="1"/>
</dbReference>
<evidence type="ECO:0000256" key="4">
    <source>
        <dbReference type="ARBA" id="ARBA00023239"/>
    </source>
</evidence>
<dbReference type="EMBL" id="LJQC01000481">
    <property type="protein sequence ID" value="KPW99609.1"/>
    <property type="molecule type" value="Genomic_DNA"/>
</dbReference>
<dbReference type="GO" id="GO:0016052">
    <property type="term" value="P:carbohydrate catabolic process"/>
    <property type="evidence" value="ECO:0007669"/>
    <property type="project" value="TreeGrafter"/>
</dbReference>
<evidence type="ECO:0000256" key="6">
    <source>
        <dbReference type="ARBA" id="ARBA00048791"/>
    </source>
</evidence>
<dbReference type="PATRIC" id="fig|317659.3.peg.4800"/>
<evidence type="ECO:0000256" key="1">
    <source>
        <dbReference type="ARBA" id="ARBA00004816"/>
    </source>
</evidence>
<dbReference type="InterPro" id="IPR002915">
    <property type="entry name" value="DeoC/FbaB/LacD_aldolase"/>
</dbReference>
<dbReference type="GO" id="GO:0004139">
    <property type="term" value="F:deoxyribose-phosphate aldolase activity"/>
    <property type="evidence" value="ECO:0007669"/>
    <property type="project" value="UniProtKB-UniRule"/>
</dbReference>
<comment type="pathway">
    <text evidence="1">Carbohydrate degradation; 2-deoxy-D-ribose 1-phosphate degradation; D-glyceraldehyde 3-phosphate and acetaldehyde from 2-deoxy-alpha-D-ribose 1-phosphate: step 2/2.</text>
</comment>
<dbReference type="SMART" id="SM01133">
    <property type="entry name" value="DeoC"/>
    <property type="match status" value="1"/>
</dbReference>
<evidence type="ECO:0000256" key="7">
    <source>
        <dbReference type="NCBIfam" id="TIGR00126"/>
    </source>
</evidence>
<protein>
    <recommendedName>
        <fullName evidence="3 7">Deoxyribose-phosphate aldolase</fullName>
        <ecNumber evidence="3 7">4.1.2.4</ecNumber>
    </recommendedName>
</protein>
<sequence>MFFGLMRCVTLKSLQAASVLSCLFVAFFSKHVTRACKRGSRISSAHVLQSGNTMKEMTADDERLARQVIGLLELFALNTDDTEQRIVGICRRACTPVGPVAAVSVQQRFVCLARTTLDRLQARHIKVVAVVNFPHGSSNVQSVIAQVRAALMAGADEIDVVYPFRALLGGDRQPGLAMISACSALCAGQVRLTATLETGDLRDSQMILDACRDAIVSGADFIKTSTGKAARHVTPQAARIMLESIADVGGQVGLKVAGGIRTFDEARVYMALVRARFGLQWINAGRLRLGGSSLLDDLLARLGLLESHGGGDGF</sequence>
<dbReference type="PANTHER" id="PTHR10889">
    <property type="entry name" value="DEOXYRIBOSE-PHOSPHATE ALDOLASE"/>
    <property type="match status" value="1"/>
</dbReference>
<comment type="catalytic activity">
    <reaction evidence="6">
        <text>2-deoxy-D-ribose 5-phosphate = D-glyceraldehyde 3-phosphate + acetaldehyde</text>
        <dbReference type="Rhea" id="RHEA:12821"/>
        <dbReference type="ChEBI" id="CHEBI:15343"/>
        <dbReference type="ChEBI" id="CHEBI:59776"/>
        <dbReference type="ChEBI" id="CHEBI:62877"/>
        <dbReference type="EC" id="4.1.2.4"/>
    </reaction>
</comment>
<reference evidence="8 9" key="1">
    <citation type="submission" date="2015-09" db="EMBL/GenBank/DDBJ databases">
        <title>Genome announcement of multiple Pseudomonas syringae strains.</title>
        <authorList>
            <person name="Thakur S."/>
            <person name="Wang P.W."/>
            <person name="Gong Y."/>
            <person name="Weir B.S."/>
            <person name="Guttman D.S."/>
        </authorList>
    </citation>
    <scope>NUCLEOTIDE SEQUENCE [LARGE SCALE GENOMIC DNA]</scope>
    <source>
        <strain evidence="8 9">ICMP17001</strain>
    </source>
</reference>
<dbReference type="GO" id="GO:0009264">
    <property type="term" value="P:deoxyribonucleotide catabolic process"/>
    <property type="evidence" value="ECO:0007669"/>
    <property type="project" value="UniProtKB-UniRule"/>
</dbReference>
<evidence type="ECO:0000313" key="8">
    <source>
        <dbReference type="EMBL" id="KPW99609.1"/>
    </source>
</evidence>
<comment type="caution">
    <text evidence="8">The sequence shown here is derived from an EMBL/GenBank/DDBJ whole genome shotgun (WGS) entry which is preliminary data.</text>
</comment>
<dbReference type="InterPro" id="IPR013785">
    <property type="entry name" value="Aldolase_TIM"/>
</dbReference>
<proteinExistence type="inferred from homology"/>
<dbReference type="Gene3D" id="3.20.20.70">
    <property type="entry name" value="Aldolase class I"/>
    <property type="match status" value="1"/>
</dbReference>